<feature type="coiled-coil region" evidence="1">
    <location>
        <begin position="292"/>
        <end position="326"/>
    </location>
</feature>
<protein>
    <submittedName>
        <fullName evidence="3">Uncharacterized protein</fullName>
    </submittedName>
</protein>
<reference evidence="3" key="1">
    <citation type="journal article" date="2020" name="Nature">
        <title>Giant virus diversity and host interactions through global metagenomics.</title>
        <authorList>
            <person name="Schulz F."/>
            <person name="Roux S."/>
            <person name="Paez-Espino D."/>
            <person name="Jungbluth S."/>
            <person name="Walsh D.A."/>
            <person name="Denef V.J."/>
            <person name="McMahon K.D."/>
            <person name="Konstantinidis K.T."/>
            <person name="Eloe-Fadrosh E.A."/>
            <person name="Kyrpides N.C."/>
            <person name="Woyke T."/>
        </authorList>
    </citation>
    <scope>NUCLEOTIDE SEQUENCE</scope>
    <source>
        <strain evidence="3">GVMAG-M-3300023210-19</strain>
    </source>
</reference>
<keyword evidence="1" id="KW-0175">Coiled coil</keyword>
<sequence length="360" mass="41844">MSALVHPENQKVIWNIVNNNIYVNDYFQTHSHVSKEQWFRSIIEKFYMQNEGKNLSIEELNNLNKDVLTFMVKSVHSIPVQREETVTPPPSNAFVSQPPTNYHSQMQQPPTNYPSQIQQPPTNYPSQIQQSPTNYPSQIQQSQNNYPSQIQHSQNNYPSQIQTPPSVPNNIGEQTNREFEEKKQEYERMYAKPVPEEVDFKEQEKDAIIDNMDELINKHIHEREIQMKELAPPLLMNVEPVVAMPNNALTNVEPVVAMPNNNTTNNIHTDVQEISNTPTNNNEIQTVEAVNHDHLRIEISELKDELKRVQKEHEQMKRELNDKIEGQSLTMSTIQGEIVVMRENVNKINYLDQRSDKSDE</sequence>
<dbReference type="AlphaFoldDB" id="A0A6C0IJ81"/>
<feature type="compositionally biased region" description="Polar residues" evidence="2">
    <location>
        <begin position="93"/>
        <end position="174"/>
    </location>
</feature>
<feature type="region of interest" description="Disordered" evidence="2">
    <location>
        <begin position="81"/>
        <end position="183"/>
    </location>
</feature>
<dbReference type="EMBL" id="MN740199">
    <property type="protein sequence ID" value="QHT93022.1"/>
    <property type="molecule type" value="Genomic_DNA"/>
</dbReference>
<organism evidence="3">
    <name type="scientific">viral metagenome</name>
    <dbReference type="NCBI Taxonomy" id="1070528"/>
    <lineage>
        <taxon>unclassified sequences</taxon>
        <taxon>metagenomes</taxon>
        <taxon>organismal metagenomes</taxon>
    </lineage>
</organism>
<evidence type="ECO:0000256" key="1">
    <source>
        <dbReference type="SAM" id="Coils"/>
    </source>
</evidence>
<accession>A0A6C0IJ81</accession>
<name>A0A6C0IJ81_9ZZZZ</name>
<evidence type="ECO:0000256" key="2">
    <source>
        <dbReference type="SAM" id="MobiDB-lite"/>
    </source>
</evidence>
<evidence type="ECO:0000313" key="3">
    <source>
        <dbReference type="EMBL" id="QHT93022.1"/>
    </source>
</evidence>
<proteinExistence type="predicted"/>